<keyword evidence="3" id="KW-0808">Transferase</keyword>
<dbReference type="OMA" id="FHRYDDF"/>
<evidence type="ECO:0008006" key="8">
    <source>
        <dbReference type="Google" id="ProtNLM"/>
    </source>
</evidence>
<dbReference type="OrthoDB" id="5977668at2759"/>
<evidence type="ECO:0000256" key="1">
    <source>
        <dbReference type="ARBA" id="ARBA00010815"/>
    </source>
</evidence>
<dbReference type="InterPro" id="IPR050723">
    <property type="entry name" value="CFA/CMAS"/>
</dbReference>
<evidence type="ECO:0000256" key="3">
    <source>
        <dbReference type="ARBA" id="ARBA00022679"/>
    </source>
</evidence>
<dbReference type="SUPFAM" id="SSF53335">
    <property type="entry name" value="S-adenosyl-L-methionine-dependent methyltransferases"/>
    <property type="match status" value="1"/>
</dbReference>
<sequence>LMLSIIKNKTSDYFLSFGYNIIFNNIFPKIKNGKLIIEIKDEKNPIYNNTLVFGDTQNKTDCSRVIIYNINGFISKLLFGHDIGMGEAYMVGDYTTDDLKTFIKVLIMNSNQLYQSKSKILNFCNDSVNSLFQYLYTKSVEDVNKTIKTHYNLSNELYELMLGKTMCYSSAMYSSPDEDLDTAQLRKFNYLISKSNVKKEDHILEIGCGWGTFLIEIVKKTGCRATGISLSEEQIDYARKLIKNEGLDHLINVEVCHYQDITGKYSHIFAIESMEHVGPDHFEKYFSIVDRALDENGLIVSQISTYQDLDFENNRMGKKVGFINKYIFHGGELPCLTNVINGAAKSSRIQLDSVENISQHYSWTLDAWTKLLLKNKEEIMKLGFDQQFINMFEYYYCYCSAGFETRYIANSQLVLSRPLNVENLKTKFYN</sequence>
<keyword evidence="4" id="KW-0949">S-adenosyl-L-methionine</keyword>
<dbReference type="Proteomes" id="UP000001064">
    <property type="component" value="Unassembled WGS sequence"/>
</dbReference>
<dbReference type="PANTHER" id="PTHR43667:SF2">
    <property type="entry name" value="FATTY ACID C-METHYL TRANSFERASE"/>
    <property type="match status" value="1"/>
</dbReference>
<keyword evidence="5" id="KW-0443">Lipid metabolism</keyword>
<protein>
    <recommendedName>
        <fullName evidence="8">Polyketide synthase methyltransferase domain-containing protein</fullName>
    </recommendedName>
</protein>
<dbReference type="STRING" id="5786.F0ZC29"/>
<gene>
    <name evidence="6" type="ORF">DICPUDRAFT_28544</name>
</gene>
<dbReference type="InterPro" id="IPR029063">
    <property type="entry name" value="SAM-dependent_MTases_sf"/>
</dbReference>
<dbReference type="GeneID" id="10507148"/>
<keyword evidence="2" id="KW-0489">Methyltransferase</keyword>
<dbReference type="CDD" id="cd02440">
    <property type="entry name" value="AdoMet_MTases"/>
    <property type="match status" value="1"/>
</dbReference>
<evidence type="ECO:0000256" key="5">
    <source>
        <dbReference type="ARBA" id="ARBA00023098"/>
    </source>
</evidence>
<dbReference type="Pfam" id="PF02353">
    <property type="entry name" value="CMAS"/>
    <property type="match status" value="1"/>
</dbReference>
<organism evidence="6 7">
    <name type="scientific">Dictyostelium purpureum</name>
    <name type="common">Slime mold</name>
    <dbReference type="NCBI Taxonomy" id="5786"/>
    <lineage>
        <taxon>Eukaryota</taxon>
        <taxon>Amoebozoa</taxon>
        <taxon>Evosea</taxon>
        <taxon>Eumycetozoa</taxon>
        <taxon>Dictyostelia</taxon>
        <taxon>Dictyosteliales</taxon>
        <taxon>Dictyosteliaceae</taxon>
        <taxon>Dictyostelium</taxon>
    </lineage>
</organism>
<evidence type="ECO:0000313" key="6">
    <source>
        <dbReference type="EMBL" id="EGC38501.1"/>
    </source>
</evidence>
<feature type="non-terminal residue" evidence="6">
    <location>
        <position position="1"/>
    </location>
</feature>
<dbReference type="PANTHER" id="PTHR43667">
    <property type="entry name" value="CYCLOPROPANE-FATTY-ACYL-PHOSPHOLIPID SYNTHASE"/>
    <property type="match status" value="1"/>
</dbReference>
<proteinExistence type="inferred from homology"/>
<dbReference type="InParanoid" id="F0ZC29"/>
<dbReference type="GO" id="GO:0032259">
    <property type="term" value="P:methylation"/>
    <property type="evidence" value="ECO:0007669"/>
    <property type="project" value="UniProtKB-KW"/>
</dbReference>
<evidence type="ECO:0000256" key="4">
    <source>
        <dbReference type="ARBA" id="ARBA00022691"/>
    </source>
</evidence>
<dbReference type="AlphaFoldDB" id="F0ZC29"/>
<comment type="similarity">
    <text evidence="1">Belongs to the CFA/CMAS family.</text>
</comment>
<dbReference type="GO" id="GO:0008168">
    <property type="term" value="F:methyltransferase activity"/>
    <property type="evidence" value="ECO:0007669"/>
    <property type="project" value="UniProtKB-KW"/>
</dbReference>
<dbReference type="InterPro" id="IPR003333">
    <property type="entry name" value="CMAS"/>
</dbReference>
<name>F0ZC29_DICPU</name>
<dbReference type="PIRSF" id="PIRSF003085">
    <property type="entry name" value="CMAS"/>
    <property type="match status" value="1"/>
</dbReference>
<dbReference type="VEuPathDB" id="AmoebaDB:DICPUDRAFT_28544"/>
<dbReference type="KEGG" id="dpp:DICPUDRAFT_28544"/>
<evidence type="ECO:0000313" key="7">
    <source>
        <dbReference type="Proteomes" id="UP000001064"/>
    </source>
</evidence>
<dbReference type="GO" id="GO:0008610">
    <property type="term" value="P:lipid biosynthetic process"/>
    <property type="evidence" value="ECO:0007669"/>
    <property type="project" value="InterPro"/>
</dbReference>
<dbReference type="Gene3D" id="3.40.50.150">
    <property type="entry name" value="Vaccinia Virus protein VP39"/>
    <property type="match status" value="1"/>
</dbReference>
<dbReference type="RefSeq" id="XP_003284966.1">
    <property type="nucleotide sequence ID" value="XM_003284918.1"/>
</dbReference>
<dbReference type="eggNOG" id="ENOG502QS47">
    <property type="taxonomic scope" value="Eukaryota"/>
</dbReference>
<accession>F0ZC29</accession>
<reference evidence="7" key="1">
    <citation type="journal article" date="2011" name="Genome Biol.">
        <title>Comparative genomics of the social amoebae Dictyostelium discoideum and Dictyostelium purpureum.</title>
        <authorList>
            <consortium name="US DOE Joint Genome Institute (JGI-PGF)"/>
            <person name="Sucgang R."/>
            <person name="Kuo A."/>
            <person name="Tian X."/>
            <person name="Salerno W."/>
            <person name="Parikh A."/>
            <person name="Feasley C.L."/>
            <person name="Dalin E."/>
            <person name="Tu H."/>
            <person name="Huang E."/>
            <person name="Barry K."/>
            <person name="Lindquist E."/>
            <person name="Shapiro H."/>
            <person name="Bruce D."/>
            <person name="Schmutz J."/>
            <person name="Salamov A."/>
            <person name="Fey P."/>
            <person name="Gaudet P."/>
            <person name="Anjard C."/>
            <person name="Babu M.M."/>
            <person name="Basu S."/>
            <person name="Bushmanova Y."/>
            <person name="van der Wel H."/>
            <person name="Katoh-Kurasawa M."/>
            <person name="Dinh C."/>
            <person name="Coutinho P.M."/>
            <person name="Saito T."/>
            <person name="Elias M."/>
            <person name="Schaap P."/>
            <person name="Kay R.R."/>
            <person name="Henrissat B."/>
            <person name="Eichinger L."/>
            <person name="Rivero F."/>
            <person name="Putnam N.H."/>
            <person name="West C.M."/>
            <person name="Loomis W.F."/>
            <person name="Chisholm R.L."/>
            <person name="Shaulsky G."/>
            <person name="Strassmann J.E."/>
            <person name="Queller D.C."/>
            <person name="Kuspa A."/>
            <person name="Grigoriev I.V."/>
        </authorList>
    </citation>
    <scope>NUCLEOTIDE SEQUENCE [LARGE SCALE GENOMIC DNA]</scope>
    <source>
        <strain evidence="7">QSDP1</strain>
    </source>
</reference>
<dbReference type="EMBL" id="GL870975">
    <property type="protein sequence ID" value="EGC38501.1"/>
    <property type="molecule type" value="Genomic_DNA"/>
</dbReference>
<evidence type="ECO:0000256" key="2">
    <source>
        <dbReference type="ARBA" id="ARBA00022603"/>
    </source>
</evidence>
<keyword evidence="7" id="KW-1185">Reference proteome</keyword>